<evidence type="ECO:0000313" key="4">
    <source>
        <dbReference type="Proteomes" id="UP001595556"/>
    </source>
</evidence>
<feature type="signal peptide" evidence="2">
    <location>
        <begin position="1"/>
        <end position="20"/>
    </location>
</feature>
<accession>A0ABV7H380</accession>
<feature type="chain" id="PRO_5046909600" description="Cobalt-zinc-cadmium resistance protein CzcI" evidence="2">
    <location>
        <begin position="21"/>
        <end position="111"/>
    </location>
</feature>
<name>A0ABV7H380_9BURK</name>
<dbReference type="EMBL" id="JBHRTI010000003">
    <property type="protein sequence ID" value="MFC3146935.1"/>
    <property type="molecule type" value="Genomic_DNA"/>
</dbReference>
<evidence type="ECO:0008006" key="5">
    <source>
        <dbReference type="Google" id="ProtNLM"/>
    </source>
</evidence>
<feature type="region of interest" description="Disordered" evidence="1">
    <location>
        <begin position="30"/>
        <end position="59"/>
    </location>
</feature>
<evidence type="ECO:0000313" key="3">
    <source>
        <dbReference type="EMBL" id="MFC3146935.1"/>
    </source>
</evidence>
<protein>
    <recommendedName>
        <fullName evidence="5">Cobalt-zinc-cadmium resistance protein CzcI</fullName>
    </recommendedName>
</protein>
<organism evidence="3 4">
    <name type="scientific">Piscinibacterium candidicorallinum</name>
    <dbReference type="NCBI Taxonomy" id="1793872"/>
    <lineage>
        <taxon>Bacteria</taxon>
        <taxon>Pseudomonadati</taxon>
        <taxon>Pseudomonadota</taxon>
        <taxon>Betaproteobacteria</taxon>
        <taxon>Burkholderiales</taxon>
        <taxon>Piscinibacterium</taxon>
    </lineage>
</organism>
<gene>
    <name evidence="3" type="ORF">ACFOEN_04670</name>
</gene>
<reference evidence="4" key="1">
    <citation type="journal article" date="2019" name="Int. J. Syst. Evol. Microbiol.">
        <title>The Global Catalogue of Microorganisms (GCM) 10K type strain sequencing project: providing services to taxonomists for standard genome sequencing and annotation.</title>
        <authorList>
            <consortium name="The Broad Institute Genomics Platform"/>
            <consortium name="The Broad Institute Genome Sequencing Center for Infectious Disease"/>
            <person name="Wu L."/>
            <person name="Ma J."/>
        </authorList>
    </citation>
    <scope>NUCLEOTIDE SEQUENCE [LARGE SCALE GENOMIC DNA]</scope>
    <source>
        <strain evidence="4">KCTC 52168</strain>
    </source>
</reference>
<sequence>MARWLIGFLICLFAVQSAWAAAHVCDPANEHHAQHAKSAKNPKLLDSSDAGEPTQDGCNEMHCHALHAPALAATHIALVTSGTLPTPSAPLSALIDATSDEIDRPNWMRPA</sequence>
<evidence type="ECO:0000256" key="1">
    <source>
        <dbReference type="SAM" id="MobiDB-lite"/>
    </source>
</evidence>
<keyword evidence="4" id="KW-1185">Reference proteome</keyword>
<comment type="caution">
    <text evidence="3">The sequence shown here is derived from an EMBL/GenBank/DDBJ whole genome shotgun (WGS) entry which is preliminary data.</text>
</comment>
<keyword evidence="2" id="KW-0732">Signal</keyword>
<dbReference type="Proteomes" id="UP001595556">
    <property type="component" value="Unassembled WGS sequence"/>
</dbReference>
<proteinExistence type="predicted"/>
<evidence type="ECO:0000256" key="2">
    <source>
        <dbReference type="SAM" id="SignalP"/>
    </source>
</evidence>
<dbReference type="RefSeq" id="WP_377301548.1">
    <property type="nucleotide sequence ID" value="NZ_CP180191.1"/>
</dbReference>